<keyword evidence="4" id="KW-0333">Golgi apparatus</keyword>
<dbReference type="SUPFAM" id="SSF47661">
    <property type="entry name" value="t-snare proteins"/>
    <property type="match status" value="1"/>
</dbReference>
<evidence type="ECO:0000256" key="7">
    <source>
        <dbReference type="SAM" id="Phobius"/>
    </source>
</evidence>
<dbReference type="PANTHER" id="PTHR19957:SF224">
    <property type="entry name" value="HL02043P"/>
    <property type="match status" value="1"/>
</dbReference>
<keyword evidence="7" id="KW-1133">Transmembrane helix</keyword>
<feature type="compositionally biased region" description="Low complexity" evidence="6">
    <location>
        <begin position="27"/>
        <end position="38"/>
    </location>
</feature>
<feature type="compositionally biased region" description="Acidic residues" evidence="6">
    <location>
        <begin position="124"/>
        <end position="136"/>
    </location>
</feature>
<organism evidence="9 10">
    <name type="scientific">Dioszegia hungarica</name>
    <dbReference type="NCBI Taxonomy" id="4972"/>
    <lineage>
        <taxon>Eukaryota</taxon>
        <taxon>Fungi</taxon>
        <taxon>Dikarya</taxon>
        <taxon>Basidiomycota</taxon>
        <taxon>Agaricomycotina</taxon>
        <taxon>Tremellomycetes</taxon>
        <taxon>Tremellales</taxon>
        <taxon>Bulleribasidiaceae</taxon>
        <taxon>Dioszegia</taxon>
    </lineage>
</organism>
<dbReference type="GeneID" id="77732001"/>
<dbReference type="Proteomes" id="UP001164286">
    <property type="component" value="Unassembled WGS sequence"/>
</dbReference>
<feature type="transmembrane region" description="Helical" evidence="7">
    <location>
        <begin position="219"/>
        <end position="238"/>
    </location>
</feature>
<dbReference type="Gene3D" id="1.20.58.90">
    <property type="match status" value="1"/>
</dbReference>
<dbReference type="CDD" id="cd15851">
    <property type="entry name" value="SNARE_Syntaxin6"/>
    <property type="match status" value="1"/>
</dbReference>
<dbReference type="GO" id="GO:0005802">
    <property type="term" value="C:trans-Golgi network"/>
    <property type="evidence" value="ECO:0007669"/>
    <property type="project" value="UniProtKB-ARBA"/>
</dbReference>
<feature type="domain" description="T-SNARE coiled-coil homology" evidence="8">
    <location>
        <begin position="147"/>
        <end position="209"/>
    </location>
</feature>
<dbReference type="GO" id="GO:0005484">
    <property type="term" value="F:SNAP receptor activity"/>
    <property type="evidence" value="ECO:0007669"/>
    <property type="project" value="InterPro"/>
</dbReference>
<dbReference type="SUPFAM" id="SSF58038">
    <property type="entry name" value="SNARE fusion complex"/>
    <property type="match status" value="1"/>
</dbReference>
<evidence type="ECO:0000256" key="2">
    <source>
        <dbReference type="ARBA" id="ARBA00009063"/>
    </source>
</evidence>
<evidence type="ECO:0000256" key="4">
    <source>
        <dbReference type="ARBA" id="ARBA00023034"/>
    </source>
</evidence>
<proteinExistence type="inferred from homology"/>
<dbReference type="PANTHER" id="PTHR19957">
    <property type="entry name" value="SYNTAXIN"/>
    <property type="match status" value="1"/>
</dbReference>
<accession>A0AA38H7N7</accession>
<evidence type="ECO:0000259" key="8">
    <source>
        <dbReference type="PROSITE" id="PS50192"/>
    </source>
</evidence>
<comment type="subcellular location">
    <subcellularLocation>
        <location evidence="1">Golgi apparatus membrane</location>
        <topology evidence="1">Single-pass type IV membrane protein</topology>
    </subcellularLocation>
</comment>
<sequence>MSRDPYLDVKGDVESNLSTLHTLLTSQERIRSQSSSRETPAARQAADEISRVLDLLEGDLEDLDESVRAVEAVGDRWGIGEGEKKGRRAFVERVKREVQGLRRKITSNSRGGKGKAPAKYTDNPDADLERGDEDVEETRRWEMEEQQTLMRRQDDTLGVISGTLHTLASQAGLIGNEVNEQSEMLDDLSTRVDTTDSRLRKATRQLNDFIRRNEETKSGWCICILIFVLIILLVAVILT</sequence>
<evidence type="ECO:0000313" key="9">
    <source>
        <dbReference type="EMBL" id="KAI9635452.1"/>
    </source>
</evidence>
<dbReference type="InterPro" id="IPR045242">
    <property type="entry name" value="Syntaxin"/>
</dbReference>
<gene>
    <name evidence="9" type="ORF">MKK02DRAFT_44142</name>
</gene>
<keyword evidence="5" id="KW-0175">Coiled coil</keyword>
<dbReference type="InterPro" id="IPR015260">
    <property type="entry name" value="Syntaxin-6/10/61_N"/>
</dbReference>
<keyword evidence="3" id="KW-0813">Transport</keyword>
<dbReference type="Gene3D" id="1.20.5.110">
    <property type="match status" value="1"/>
</dbReference>
<protein>
    <submittedName>
        <fullName evidence="9">t-SNARE</fullName>
    </submittedName>
</protein>
<comment type="caution">
    <text evidence="9">The sequence shown here is derived from an EMBL/GenBank/DDBJ whole genome shotgun (WGS) entry which is preliminary data.</text>
</comment>
<keyword evidence="3" id="KW-0653">Protein transport</keyword>
<dbReference type="GO" id="GO:0000139">
    <property type="term" value="C:Golgi membrane"/>
    <property type="evidence" value="ECO:0007669"/>
    <property type="project" value="UniProtKB-SubCell"/>
</dbReference>
<dbReference type="Pfam" id="PF05739">
    <property type="entry name" value="SNARE"/>
    <property type="match status" value="1"/>
</dbReference>
<dbReference type="InterPro" id="IPR000727">
    <property type="entry name" value="T_SNARE_dom"/>
</dbReference>
<feature type="coiled-coil region" evidence="5">
    <location>
        <begin position="46"/>
        <end position="73"/>
    </location>
</feature>
<dbReference type="GO" id="GO:0031201">
    <property type="term" value="C:SNARE complex"/>
    <property type="evidence" value="ECO:0007669"/>
    <property type="project" value="TreeGrafter"/>
</dbReference>
<dbReference type="RefSeq" id="XP_052945229.1">
    <property type="nucleotide sequence ID" value="XM_053092796.1"/>
</dbReference>
<evidence type="ECO:0000313" key="10">
    <source>
        <dbReference type="Proteomes" id="UP001164286"/>
    </source>
</evidence>
<evidence type="ECO:0000256" key="6">
    <source>
        <dbReference type="SAM" id="MobiDB-lite"/>
    </source>
</evidence>
<comment type="similarity">
    <text evidence="2">Belongs to the syntaxin family.</text>
</comment>
<dbReference type="PROSITE" id="PS00914">
    <property type="entry name" value="SYNTAXIN"/>
    <property type="match status" value="1"/>
</dbReference>
<dbReference type="Pfam" id="PF09177">
    <property type="entry name" value="STX6_10_61_N"/>
    <property type="match status" value="1"/>
</dbReference>
<name>A0AA38H7N7_9TREE</name>
<keyword evidence="10" id="KW-1185">Reference proteome</keyword>
<feature type="region of interest" description="Disordered" evidence="6">
    <location>
        <begin position="106"/>
        <end position="138"/>
    </location>
</feature>
<dbReference type="EMBL" id="JAKWFO010000005">
    <property type="protein sequence ID" value="KAI9635452.1"/>
    <property type="molecule type" value="Genomic_DNA"/>
</dbReference>
<dbReference type="GO" id="GO:0048278">
    <property type="term" value="P:vesicle docking"/>
    <property type="evidence" value="ECO:0007669"/>
    <property type="project" value="TreeGrafter"/>
</dbReference>
<dbReference type="GO" id="GO:0000149">
    <property type="term" value="F:SNARE binding"/>
    <property type="evidence" value="ECO:0007669"/>
    <property type="project" value="TreeGrafter"/>
</dbReference>
<evidence type="ECO:0000256" key="1">
    <source>
        <dbReference type="ARBA" id="ARBA00004409"/>
    </source>
</evidence>
<keyword evidence="7" id="KW-0472">Membrane</keyword>
<dbReference type="PROSITE" id="PS50192">
    <property type="entry name" value="T_SNARE"/>
    <property type="match status" value="1"/>
</dbReference>
<dbReference type="InterPro" id="IPR010989">
    <property type="entry name" value="SNARE"/>
</dbReference>
<dbReference type="CDD" id="cd21442">
    <property type="entry name" value="SNARE_NTD_STX6-like"/>
    <property type="match status" value="1"/>
</dbReference>
<dbReference type="GO" id="GO:0006906">
    <property type="term" value="P:vesicle fusion"/>
    <property type="evidence" value="ECO:0007669"/>
    <property type="project" value="TreeGrafter"/>
</dbReference>
<dbReference type="SMART" id="SM00397">
    <property type="entry name" value="t_SNARE"/>
    <property type="match status" value="1"/>
</dbReference>
<feature type="region of interest" description="Disordered" evidence="6">
    <location>
        <begin position="27"/>
        <end position="46"/>
    </location>
</feature>
<dbReference type="GO" id="GO:0048193">
    <property type="term" value="P:Golgi vesicle transport"/>
    <property type="evidence" value="ECO:0007669"/>
    <property type="project" value="InterPro"/>
</dbReference>
<dbReference type="AlphaFoldDB" id="A0AA38H7N7"/>
<dbReference type="GO" id="GO:0006886">
    <property type="term" value="P:intracellular protein transport"/>
    <property type="evidence" value="ECO:0007669"/>
    <property type="project" value="InterPro"/>
</dbReference>
<dbReference type="InterPro" id="IPR006012">
    <property type="entry name" value="Syntaxin/epimorphin_CS"/>
</dbReference>
<reference evidence="9" key="1">
    <citation type="journal article" date="2022" name="G3 (Bethesda)">
        <title>High quality genome of the basidiomycete yeast Dioszegia hungarica PDD-24b-2 isolated from cloud water.</title>
        <authorList>
            <person name="Jarrige D."/>
            <person name="Haridas S."/>
            <person name="Bleykasten-Grosshans C."/>
            <person name="Joly M."/>
            <person name="Nadalig T."/>
            <person name="Sancelme M."/>
            <person name="Vuilleumier S."/>
            <person name="Grigoriev I.V."/>
            <person name="Amato P."/>
            <person name="Bringel F."/>
        </authorList>
    </citation>
    <scope>NUCLEOTIDE SEQUENCE</scope>
    <source>
        <strain evidence="9">PDD-24b-2</strain>
    </source>
</reference>
<evidence type="ECO:0000256" key="3">
    <source>
        <dbReference type="ARBA" id="ARBA00022927"/>
    </source>
</evidence>
<keyword evidence="7" id="KW-0812">Transmembrane</keyword>
<evidence type="ECO:0000256" key="5">
    <source>
        <dbReference type="SAM" id="Coils"/>
    </source>
</evidence>